<organism evidence="1 2">
    <name type="scientific">Atopobium deltae</name>
    <dbReference type="NCBI Taxonomy" id="1393034"/>
    <lineage>
        <taxon>Bacteria</taxon>
        <taxon>Bacillati</taxon>
        <taxon>Actinomycetota</taxon>
        <taxon>Coriobacteriia</taxon>
        <taxon>Coriobacteriales</taxon>
        <taxon>Atopobiaceae</taxon>
        <taxon>Atopobium</taxon>
    </lineage>
</organism>
<evidence type="ECO:0000313" key="2">
    <source>
        <dbReference type="Proteomes" id="UP000070675"/>
    </source>
</evidence>
<dbReference type="PATRIC" id="fig|1393034.3.peg.1122"/>
<protein>
    <submittedName>
        <fullName evidence="1">Uncharacterized protein</fullName>
    </submittedName>
</protein>
<gene>
    <name evidence="1" type="ORF">HMPREF3192_01153</name>
</gene>
<dbReference type="EMBL" id="LSCR01000029">
    <property type="protein sequence ID" value="KXB33920.1"/>
    <property type="molecule type" value="Genomic_DNA"/>
</dbReference>
<keyword evidence="2" id="KW-1185">Reference proteome</keyword>
<dbReference type="AlphaFoldDB" id="A0A133XSM7"/>
<comment type="caution">
    <text evidence="1">The sequence shown here is derived from an EMBL/GenBank/DDBJ whole genome shotgun (WGS) entry which is preliminary data.</text>
</comment>
<sequence>MLKKDNIIYDTTSGVKNLNGAQDLPRAGYLGASFSSNFTYAQSFVHS</sequence>
<reference evidence="2" key="1">
    <citation type="submission" date="2016-01" db="EMBL/GenBank/DDBJ databases">
        <authorList>
            <person name="Mitreva M."/>
            <person name="Pepin K.H."/>
            <person name="Mihindukulasuriya K.A."/>
            <person name="Fulton R."/>
            <person name="Fronick C."/>
            <person name="O'Laughlin M."/>
            <person name="Miner T."/>
            <person name="Herter B."/>
            <person name="Rosa B.A."/>
            <person name="Cordes M."/>
            <person name="Tomlinson C."/>
            <person name="Wollam A."/>
            <person name="Palsikar V.B."/>
            <person name="Mardis E.R."/>
            <person name="Wilson R.K."/>
        </authorList>
    </citation>
    <scope>NUCLEOTIDE SEQUENCE [LARGE SCALE GENOMIC DNA]</scope>
    <source>
        <strain evidence="2">DNF00019</strain>
    </source>
</reference>
<accession>A0A133XSM7</accession>
<proteinExistence type="predicted"/>
<name>A0A133XSM7_9ACTN</name>
<dbReference type="Proteomes" id="UP000070675">
    <property type="component" value="Unassembled WGS sequence"/>
</dbReference>
<evidence type="ECO:0000313" key="1">
    <source>
        <dbReference type="EMBL" id="KXB33920.1"/>
    </source>
</evidence>